<dbReference type="GO" id="GO:0000462">
    <property type="term" value="P:maturation of SSU-rRNA from tricistronic rRNA transcript (SSU-rRNA, 5.8S rRNA, LSU-rRNA)"/>
    <property type="evidence" value="ECO:0007669"/>
    <property type="project" value="TreeGrafter"/>
</dbReference>
<reference evidence="2" key="1">
    <citation type="submission" date="2020-05" db="EMBL/GenBank/DDBJ databases">
        <title>Phylogenomic resolution of chytrid fungi.</title>
        <authorList>
            <person name="Stajich J.E."/>
            <person name="Amses K."/>
            <person name="Simmons R."/>
            <person name="Seto K."/>
            <person name="Myers J."/>
            <person name="Bonds A."/>
            <person name="Quandt C.A."/>
            <person name="Barry K."/>
            <person name="Liu P."/>
            <person name="Grigoriev I."/>
            <person name="Longcore J.E."/>
            <person name="James T.Y."/>
        </authorList>
    </citation>
    <scope>NUCLEOTIDE SEQUENCE</scope>
    <source>
        <strain evidence="2">JEL0476</strain>
    </source>
</reference>
<name>A0AAD5TTY8_9FUNG</name>
<feature type="compositionally biased region" description="Basic and acidic residues" evidence="1">
    <location>
        <begin position="135"/>
        <end position="144"/>
    </location>
</feature>
<gene>
    <name evidence="2" type="ORF">HK099_001111</name>
</gene>
<dbReference type="PANTHER" id="PTHR13237:SF9">
    <property type="entry name" value="NEUROGUIDIN"/>
    <property type="match status" value="1"/>
</dbReference>
<sequence length="211" mass="24363">MNQKLNISCFFIINSKSLPTEHGVTLLEIKNHNLLSYITNLSYYLLLKLNGKKVEDENVISKLIELRVVLEKCKPLEAKLKYQLDKLIKMATMKEDLSLVHNYDGVIDEEEETQFKPNPLGLMKEVEKKSSAEFNDDKKAEIYKPPRIAPMHYNPDERDRTKLSQKMKQKAASSRLINELRKQYDSRPEEESAEGTGYGTKEKGNKLDGKQ</sequence>
<dbReference type="Proteomes" id="UP001211065">
    <property type="component" value="Unassembled WGS sequence"/>
</dbReference>
<accession>A0AAD5TTY8</accession>
<organism evidence="2 3">
    <name type="scientific">Clydaea vesicula</name>
    <dbReference type="NCBI Taxonomy" id="447962"/>
    <lineage>
        <taxon>Eukaryota</taxon>
        <taxon>Fungi</taxon>
        <taxon>Fungi incertae sedis</taxon>
        <taxon>Chytridiomycota</taxon>
        <taxon>Chytridiomycota incertae sedis</taxon>
        <taxon>Chytridiomycetes</taxon>
        <taxon>Lobulomycetales</taxon>
        <taxon>Lobulomycetaceae</taxon>
        <taxon>Clydaea</taxon>
    </lineage>
</organism>
<protein>
    <submittedName>
        <fullName evidence="2">Uncharacterized protein</fullName>
    </submittedName>
</protein>
<dbReference type="GO" id="GO:0032040">
    <property type="term" value="C:small-subunit processome"/>
    <property type="evidence" value="ECO:0007669"/>
    <property type="project" value="TreeGrafter"/>
</dbReference>
<feature type="compositionally biased region" description="Basic and acidic residues" evidence="1">
    <location>
        <begin position="200"/>
        <end position="211"/>
    </location>
</feature>
<evidence type="ECO:0000256" key="1">
    <source>
        <dbReference type="SAM" id="MobiDB-lite"/>
    </source>
</evidence>
<evidence type="ECO:0000313" key="2">
    <source>
        <dbReference type="EMBL" id="KAJ3204467.1"/>
    </source>
</evidence>
<feature type="compositionally biased region" description="Basic and acidic residues" evidence="1">
    <location>
        <begin position="178"/>
        <end position="190"/>
    </location>
</feature>
<evidence type="ECO:0000313" key="3">
    <source>
        <dbReference type="Proteomes" id="UP001211065"/>
    </source>
</evidence>
<comment type="caution">
    <text evidence="2">The sequence shown here is derived from an EMBL/GenBank/DDBJ whole genome shotgun (WGS) entry which is preliminary data.</text>
</comment>
<dbReference type="EMBL" id="JADGJW010001297">
    <property type="protein sequence ID" value="KAJ3204467.1"/>
    <property type="molecule type" value="Genomic_DNA"/>
</dbReference>
<dbReference type="AlphaFoldDB" id="A0AAD5TTY8"/>
<dbReference type="PANTHER" id="PTHR13237">
    <property type="entry name" value="SOMETHING ABOUT SILENCING PROTEIN 10-RELATED"/>
    <property type="match status" value="1"/>
</dbReference>
<dbReference type="InterPro" id="IPR007146">
    <property type="entry name" value="Sas10/Utp3/C1D"/>
</dbReference>
<dbReference type="Pfam" id="PF04000">
    <property type="entry name" value="Sas10_Utp3"/>
    <property type="match status" value="1"/>
</dbReference>
<feature type="region of interest" description="Disordered" evidence="1">
    <location>
        <begin position="135"/>
        <end position="211"/>
    </location>
</feature>
<proteinExistence type="predicted"/>
<keyword evidence="3" id="KW-1185">Reference proteome</keyword>